<comment type="function">
    <text evidence="1">Multidrug efflux pump.</text>
</comment>
<dbReference type="InterPro" id="IPR048279">
    <property type="entry name" value="MdtK-like"/>
</dbReference>
<feature type="transmembrane region" description="Helical" evidence="13">
    <location>
        <begin position="16"/>
        <end position="36"/>
    </location>
</feature>
<keyword evidence="7" id="KW-1003">Cell membrane</keyword>
<feature type="transmembrane region" description="Helical" evidence="13">
    <location>
        <begin position="167"/>
        <end position="188"/>
    </location>
</feature>
<proteinExistence type="inferred from homology"/>
<dbReference type="RefSeq" id="WP_132025527.1">
    <property type="nucleotide sequence ID" value="NZ_CP068564.1"/>
</dbReference>
<dbReference type="OrthoDB" id="9776324at2"/>
<organism evidence="14 15">
    <name type="scientific">Keratinibaculum paraultunense</name>
    <dbReference type="NCBI Taxonomy" id="1278232"/>
    <lineage>
        <taxon>Bacteria</taxon>
        <taxon>Bacillati</taxon>
        <taxon>Bacillota</taxon>
        <taxon>Tissierellia</taxon>
        <taxon>Tissierellales</taxon>
        <taxon>Tepidimicrobiaceae</taxon>
        <taxon>Keratinibaculum</taxon>
    </lineage>
</organism>
<evidence type="ECO:0000256" key="7">
    <source>
        <dbReference type="ARBA" id="ARBA00022475"/>
    </source>
</evidence>
<evidence type="ECO:0000256" key="13">
    <source>
        <dbReference type="SAM" id="Phobius"/>
    </source>
</evidence>
<feature type="transmembrane region" description="Helical" evidence="13">
    <location>
        <begin position="92"/>
        <end position="114"/>
    </location>
</feature>
<dbReference type="PANTHER" id="PTHR43298">
    <property type="entry name" value="MULTIDRUG RESISTANCE PROTEIN NORM-RELATED"/>
    <property type="match status" value="1"/>
</dbReference>
<comment type="subcellular location">
    <subcellularLocation>
        <location evidence="2">Cell membrane</location>
        <topology evidence="2">Multi-pass membrane protein</topology>
    </subcellularLocation>
</comment>
<sequence>MNREVKLTEGSISRSMIKLALPIIANSFVQMAYNFMDMIWLGRVGTKAVAAAGTAGFFTWIGAAILLIPKVGAEVGVAQSYGKNDMKKVKNYISNTLQLSIILALVYSLFLIYFRENLIGFFGLDDVEVVQMAIDYLAIVAIGMVFFFINPVFAGIFNGFGNSLTPFIINSIGLGLNIVLDPIMIFGLGPFPEMGIKGAALATIISQFIATIIFVKVCKDKPNIFSNLKMFSIPDVQFVKRIFKLGLPVSLQEFFFSIIALLIAKILAKWGPTPIAVQNVGSQIEAISWMTAGGFSTALSAFVGQNYGAKKIGRVKEGYKKTMIMVGVVGIFATCLLIFGATPIFSLFIPEDAEAIKEGTIYLRILGVSQFFMCIEIATAGAFYGLGKSIPPAIVGILCNLFRIPCSLILSNYTSLGLKGIWWSISISSILKGVILTIWFVIVVKRDPELNDS</sequence>
<evidence type="ECO:0000256" key="1">
    <source>
        <dbReference type="ARBA" id="ARBA00003408"/>
    </source>
</evidence>
<keyword evidence="6" id="KW-0050">Antiport</keyword>
<evidence type="ECO:0000313" key="14">
    <source>
        <dbReference type="EMBL" id="TCS91697.1"/>
    </source>
</evidence>
<feature type="transmembrane region" description="Helical" evidence="13">
    <location>
        <begin position="420"/>
        <end position="444"/>
    </location>
</feature>
<evidence type="ECO:0000256" key="9">
    <source>
        <dbReference type="ARBA" id="ARBA00022989"/>
    </source>
</evidence>
<evidence type="ECO:0000256" key="10">
    <source>
        <dbReference type="ARBA" id="ARBA00023065"/>
    </source>
</evidence>
<gene>
    <name evidence="14" type="ORF">EDD65_101200</name>
</gene>
<feature type="transmembrane region" description="Helical" evidence="13">
    <location>
        <begin position="324"/>
        <end position="349"/>
    </location>
</feature>
<evidence type="ECO:0000256" key="5">
    <source>
        <dbReference type="ARBA" id="ARBA00022448"/>
    </source>
</evidence>
<dbReference type="GO" id="GO:0006811">
    <property type="term" value="P:monoatomic ion transport"/>
    <property type="evidence" value="ECO:0007669"/>
    <property type="project" value="UniProtKB-KW"/>
</dbReference>
<dbReference type="EMBL" id="SMAE01000001">
    <property type="protein sequence ID" value="TCS91697.1"/>
    <property type="molecule type" value="Genomic_DNA"/>
</dbReference>
<keyword evidence="5" id="KW-0813">Transport</keyword>
<dbReference type="PIRSF" id="PIRSF006603">
    <property type="entry name" value="DinF"/>
    <property type="match status" value="1"/>
</dbReference>
<evidence type="ECO:0000256" key="2">
    <source>
        <dbReference type="ARBA" id="ARBA00004651"/>
    </source>
</evidence>
<keyword evidence="10" id="KW-0406">Ion transport</keyword>
<evidence type="ECO:0000256" key="4">
    <source>
        <dbReference type="ARBA" id="ARBA00020268"/>
    </source>
</evidence>
<dbReference type="InterPro" id="IPR050222">
    <property type="entry name" value="MATE_MdtK"/>
</dbReference>
<keyword evidence="9 13" id="KW-1133">Transmembrane helix</keyword>
<keyword evidence="8 13" id="KW-0812">Transmembrane</keyword>
<dbReference type="InterPro" id="IPR002528">
    <property type="entry name" value="MATE_fam"/>
</dbReference>
<dbReference type="NCBIfam" id="TIGR00797">
    <property type="entry name" value="matE"/>
    <property type="match status" value="1"/>
</dbReference>
<evidence type="ECO:0000256" key="3">
    <source>
        <dbReference type="ARBA" id="ARBA00010199"/>
    </source>
</evidence>
<keyword evidence="11 13" id="KW-0472">Membrane</keyword>
<feature type="transmembrane region" description="Helical" evidence="13">
    <location>
        <begin position="245"/>
        <end position="266"/>
    </location>
</feature>
<comment type="caution">
    <text evidence="14">The sequence shown here is derived from an EMBL/GenBank/DDBJ whole genome shotgun (WGS) entry which is preliminary data.</text>
</comment>
<dbReference type="GO" id="GO:0015297">
    <property type="term" value="F:antiporter activity"/>
    <property type="evidence" value="ECO:0007669"/>
    <property type="project" value="UniProtKB-KW"/>
</dbReference>
<dbReference type="Proteomes" id="UP000294567">
    <property type="component" value="Unassembled WGS sequence"/>
</dbReference>
<keyword evidence="15" id="KW-1185">Reference proteome</keyword>
<dbReference type="GO" id="GO:0042910">
    <property type="term" value="F:xenobiotic transmembrane transporter activity"/>
    <property type="evidence" value="ECO:0007669"/>
    <property type="project" value="InterPro"/>
</dbReference>
<evidence type="ECO:0000256" key="12">
    <source>
        <dbReference type="ARBA" id="ARBA00031636"/>
    </source>
</evidence>
<feature type="transmembrane region" description="Helical" evidence="13">
    <location>
        <begin position="48"/>
        <end position="71"/>
    </location>
</feature>
<dbReference type="CDD" id="cd13140">
    <property type="entry name" value="MATE_like_1"/>
    <property type="match status" value="1"/>
</dbReference>
<dbReference type="AlphaFoldDB" id="A0A4R3L310"/>
<protein>
    <recommendedName>
        <fullName evidence="4">Probable multidrug resistance protein NorM</fullName>
    </recommendedName>
    <alternativeName>
        <fullName evidence="12">Multidrug-efflux transporter</fullName>
    </alternativeName>
</protein>
<evidence type="ECO:0000256" key="6">
    <source>
        <dbReference type="ARBA" id="ARBA00022449"/>
    </source>
</evidence>
<feature type="transmembrane region" description="Helical" evidence="13">
    <location>
        <begin position="286"/>
        <end position="303"/>
    </location>
</feature>
<dbReference type="Pfam" id="PF01554">
    <property type="entry name" value="MatE"/>
    <property type="match status" value="2"/>
</dbReference>
<dbReference type="GO" id="GO:0005886">
    <property type="term" value="C:plasma membrane"/>
    <property type="evidence" value="ECO:0007669"/>
    <property type="project" value="UniProtKB-SubCell"/>
</dbReference>
<evidence type="ECO:0000256" key="8">
    <source>
        <dbReference type="ARBA" id="ARBA00022692"/>
    </source>
</evidence>
<evidence type="ECO:0000256" key="11">
    <source>
        <dbReference type="ARBA" id="ARBA00023136"/>
    </source>
</evidence>
<feature type="transmembrane region" description="Helical" evidence="13">
    <location>
        <begin position="194"/>
        <end position="215"/>
    </location>
</feature>
<feature type="transmembrane region" description="Helical" evidence="13">
    <location>
        <begin position="393"/>
        <end position="414"/>
    </location>
</feature>
<dbReference type="PANTHER" id="PTHR43298:SF2">
    <property type="entry name" value="FMN_FAD EXPORTER YEEO-RELATED"/>
    <property type="match status" value="1"/>
</dbReference>
<name>A0A4R3L310_9FIRM</name>
<evidence type="ECO:0000313" key="15">
    <source>
        <dbReference type="Proteomes" id="UP000294567"/>
    </source>
</evidence>
<feature type="transmembrane region" description="Helical" evidence="13">
    <location>
        <begin position="361"/>
        <end position="386"/>
    </location>
</feature>
<reference evidence="14 15" key="1">
    <citation type="submission" date="2019-03" db="EMBL/GenBank/DDBJ databases">
        <title>Genomic Encyclopedia of Type Strains, Phase IV (KMG-IV): sequencing the most valuable type-strain genomes for metagenomic binning, comparative biology and taxonomic classification.</title>
        <authorList>
            <person name="Goeker M."/>
        </authorList>
    </citation>
    <scope>NUCLEOTIDE SEQUENCE [LARGE SCALE GENOMIC DNA]</scope>
    <source>
        <strain evidence="14 15">DSM 26752</strain>
    </source>
</reference>
<comment type="similarity">
    <text evidence="3">Belongs to the multi antimicrobial extrusion (MATE) (TC 2.A.66.1) family.</text>
</comment>
<accession>A0A4R3L310</accession>
<feature type="transmembrane region" description="Helical" evidence="13">
    <location>
        <begin position="134"/>
        <end position="160"/>
    </location>
</feature>